<comment type="caution">
    <text evidence="2">The sequence shown here is derived from an EMBL/GenBank/DDBJ whole genome shotgun (WGS) entry which is preliminary data.</text>
</comment>
<organism evidence="2 3">
    <name type="scientific">Punica granatum</name>
    <name type="common">Pomegranate</name>
    <dbReference type="NCBI Taxonomy" id="22663"/>
    <lineage>
        <taxon>Eukaryota</taxon>
        <taxon>Viridiplantae</taxon>
        <taxon>Streptophyta</taxon>
        <taxon>Embryophyta</taxon>
        <taxon>Tracheophyta</taxon>
        <taxon>Spermatophyta</taxon>
        <taxon>Magnoliopsida</taxon>
        <taxon>eudicotyledons</taxon>
        <taxon>Gunneridae</taxon>
        <taxon>Pentapetalae</taxon>
        <taxon>rosids</taxon>
        <taxon>malvids</taxon>
        <taxon>Myrtales</taxon>
        <taxon>Lythraceae</taxon>
        <taxon>Punica</taxon>
    </lineage>
</organism>
<sequence>MTAAVAVASRSTRSGDRFALGEDTPASAPAVVTPIDREACYLAICVEPSVSWRGGSGGRAAAMAGFLRPYLIPVA</sequence>
<evidence type="ECO:0000256" key="1">
    <source>
        <dbReference type="SAM" id="MobiDB-lite"/>
    </source>
</evidence>
<dbReference type="Proteomes" id="UP000233551">
    <property type="component" value="Unassembled WGS sequence"/>
</dbReference>
<dbReference type="AlphaFoldDB" id="A0A2I0KL50"/>
<evidence type="ECO:0000313" key="2">
    <source>
        <dbReference type="EMBL" id="PKI69179.1"/>
    </source>
</evidence>
<proteinExistence type="predicted"/>
<feature type="region of interest" description="Disordered" evidence="1">
    <location>
        <begin position="1"/>
        <end position="20"/>
    </location>
</feature>
<evidence type="ECO:0000313" key="3">
    <source>
        <dbReference type="Proteomes" id="UP000233551"/>
    </source>
</evidence>
<name>A0A2I0KL50_PUNGR</name>
<reference evidence="2 3" key="1">
    <citation type="submission" date="2017-11" db="EMBL/GenBank/DDBJ databases">
        <title>De-novo sequencing of pomegranate (Punica granatum L.) genome.</title>
        <authorList>
            <person name="Akparov Z."/>
            <person name="Amiraslanov A."/>
            <person name="Hajiyeva S."/>
            <person name="Abbasov M."/>
            <person name="Kaur K."/>
            <person name="Hamwieh A."/>
            <person name="Solovyev V."/>
            <person name="Salamov A."/>
            <person name="Braich B."/>
            <person name="Kosarev P."/>
            <person name="Mahmoud A."/>
            <person name="Hajiyev E."/>
            <person name="Babayeva S."/>
            <person name="Izzatullayeva V."/>
            <person name="Mammadov A."/>
            <person name="Mammadov A."/>
            <person name="Sharifova S."/>
            <person name="Ojaghi J."/>
            <person name="Eynullazada K."/>
            <person name="Bayramov B."/>
            <person name="Abdulazimova A."/>
            <person name="Shahmuradov I."/>
        </authorList>
    </citation>
    <scope>NUCLEOTIDE SEQUENCE [LARGE SCALE GENOMIC DNA]</scope>
    <source>
        <strain evidence="3">cv. AG2017</strain>
        <tissue evidence="2">Leaf</tissue>
    </source>
</reference>
<gene>
    <name evidence="2" type="ORF">CRG98_010446</name>
</gene>
<dbReference type="EMBL" id="PGOL01000520">
    <property type="protein sequence ID" value="PKI69179.1"/>
    <property type="molecule type" value="Genomic_DNA"/>
</dbReference>
<feature type="compositionally biased region" description="Low complexity" evidence="1">
    <location>
        <begin position="1"/>
        <end position="12"/>
    </location>
</feature>
<protein>
    <submittedName>
        <fullName evidence="2">Uncharacterized protein</fullName>
    </submittedName>
</protein>
<accession>A0A2I0KL50</accession>
<keyword evidence="3" id="KW-1185">Reference proteome</keyword>